<evidence type="ECO:0000313" key="1">
    <source>
        <dbReference type="EMBL" id="MDX8476836.1"/>
    </source>
</evidence>
<accession>A0ABU4XQ16</accession>
<reference evidence="1 2" key="1">
    <citation type="submission" date="2023-08" db="EMBL/GenBank/DDBJ databases">
        <title>Implementing the SeqCode for naming new Mesorhizobium species isolated from Vachellia karroo root nodules.</title>
        <authorList>
            <person name="Van Lill M."/>
        </authorList>
    </citation>
    <scope>NUCLEOTIDE SEQUENCE [LARGE SCALE GENOMIC DNA]</scope>
    <source>
        <strain evidence="1 2">VK23A</strain>
    </source>
</reference>
<organism evidence="1 2">
    <name type="scientific">Mesorhizobium dulcispinae</name>
    <dbReference type="NCBI Taxonomy" id="3072316"/>
    <lineage>
        <taxon>Bacteria</taxon>
        <taxon>Pseudomonadati</taxon>
        <taxon>Pseudomonadota</taxon>
        <taxon>Alphaproteobacteria</taxon>
        <taxon>Hyphomicrobiales</taxon>
        <taxon>Phyllobacteriaceae</taxon>
        <taxon>Mesorhizobium</taxon>
    </lineage>
</organism>
<keyword evidence="2" id="KW-1185">Reference proteome</keyword>
<comment type="caution">
    <text evidence="1">The sequence shown here is derived from an EMBL/GenBank/DDBJ whole genome shotgun (WGS) entry which is preliminary data.</text>
</comment>
<dbReference type="EMBL" id="JAVIIZ010000069">
    <property type="protein sequence ID" value="MDX8476836.1"/>
    <property type="molecule type" value="Genomic_DNA"/>
</dbReference>
<protein>
    <submittedName>
        <fullName evidence="1">Uncharacterized protein</fullName>
    </submittedName>
</protein>
<dbReference type="Proteomes" id="UP001271780">
    <property type="component" value="Unassembled WGS sequence"/>
</dbReference>
<evidence type="ECO:0000313" key="2">
    <source>
        <dbReference type="Proteomes" id="UP001271780"/>
    </source>
</evidence>
<proteinExistence type="predicted"/>
<name>A0ABU4XQ16_9HYPH</name>
<gene>
    <name evidence="1" type="ORF">RFM27_32860</name>
</gene>
<sequence length="67" mass="7657">MLIQEVIFSAEKRPVFGWNGGRLHIGIRMRRRRSRQDAVEIITSGAKEALAASPPIFPFDKPVRLRL</sequence>